<evidence type="ECO:0000313" key="3">
    <source>
        <dbReference type="Proteomes" id="UP000451860"/>
    </source>
</evidence>
<comment type="caution">
    <text evidence="2">The sequence shown here is derived from an EMBL/GenBank/DDBJ whole genome shotgun (WGS) entry which is preliminary data.</text>
</comment>
<dbReference type="OrthoDB" id="5147872at2"/>
<evidence type="ECO:0000256" key="1">
    <source>
        <dbReference type="SAM" id="MobiDB-lite"/>
    </source>
</evidence>
<name>A0A7J5UPI2_9MICO</name>
<dbReference type="Proteomes" id="UP000451860">
    <property type="component" value="Unassembled WGS sequence"/>
</dbReference>
<feature type="region of interest" description="Disordered" evidence="1">
    <location>
        <begin position="1"/>
        <end position="67"/>
    </location>
</feature>
<organism evidence="2 3">
    <name type="scientific">Georgenia thermotolerans</name>
    <dbReference type="NCBI Taxonomy" id="527326"/>
    <lineage>
        <taxon>Bacteria</taxon>
        <taxon>Bacillati</taxon>
        <taxon>Actinomycetota</taxon>
        <taxon>Actinomycetes</taxon>
        <taxon>Micrococcales</taxon>
        <taxon>Bogoriellaceae</taxon>
        <taxon>Georgenia</taxon>
    </lineage>
</organism>
<dbReference type="AlphaFoldDB" id="A0A7J5UPI2"/>
<keyword evidence="3" id="KW-1185">Reference proteome</keyword>
<dbReference type="RefSeq" id="WP_152202469.1">
    <property type="nucleotide sequence ID" value="NZ_VUKF01000014.1"/>
</dbReference>
<proteinExistence type="predicted"/>
<accession>A0A7J5UPI2</accession>
<protein>
    <submittedName>
        <fullName evidence="2">Uncharacterized protein</fullName>
    </submittedName>
</protein>
<reference evidence="2 3" key="1">
    <citation type="submission" date="2019-10" db="EMBL/GenBank/DDBJ databases">
        <title>Georgenia wutianyii sp. nov. and Georgenia yuyongxinii sp. nov. isolated from plateau pika (Ochotona curzoniae) in the Qinghai-Tibet plateau of China.</title>
        <authorList>
            <person name="Tian Z."/>
        </authorList>
    </citation>
    <scope>NUCLEOTIDE SEQUENCE [LARGE SCALE GENOMIC DNA]</scope>
    <source>
        <strain evidence="2 3">DSM 21501</strain>
    </source>
</reference>
<dbReference type="EMBL" id="WHJE01000036">
    <property type="protein sequence ID" value="KAE8764318.1"/>
    <property type="molecule type" value="Genomic_DNA"/>
</dbReference>
<evidence type="ECO:0000313" key="2">
    <source>
        <dbReference type="EMBL" id="KAE8764318.1"/>
    </source>
</evidence>
<feature type="compositionally biased region" description="Basic and acidic residues" evidence="1">
    <location>
        <begin position="35"/>
        <end position="45"/>
    </location>
</feature>
<gene>
    <name evidence="2" type="ORF">GB883_09560</name>
</gene>
<sequence>MTIRVGKPDVAPDVSAHVKGVDQGNAGPVQKQRGHHADDTVDARRSTGINPRRRDPISKAMPNLPPG</sequence>